<feature type="domain" description="Myb-like" evidence="5">
    <location>
        <begin position="281"/>
        <end position="333"/>
    </location>
</feature>
<dbReference type="PANTHER" id="PTHR46621">
    <property type="entry name" value="SNRNA-ACTIVATING PROTEIN COMPLEX SUBUNIT 4"/>
    <property type="match status" value="1"/>
</dbReference>
<dbReference type="GO" id="GO:0000978">
    <property type="term" value="F:RNA polymerase II cis-regulatory region sequence-specific DNA binding"/>
    <property type="evidence" value="ECO:0007669"/>
    <property type="project" value="TreeGrafter"/>
</dbReference>
<accession>A0A1R1YI17</accession>
<dbReference type="EMBL" id="LSSN01000005">
    <property type="protein sequence ID" value="OMJ26562.1"/>
    <property type="molecule type" value="Genomic_DNA"/>
</dbReference>
<feature type="domain" description="Myb-like" evidence="5">
    <location>
        <begin position="110"/>
        <end position="161"/>
    </location>
</feature>
<keyword evidence="3" id="KW-0804">Transcription</keyword>
<gene>
    <name evidence="7" type="ORF">AYI70_g59</name>
</gene>
<sequence>MALMDFPIFYFQNTFSNLKNIKCDLHHIKFLNKNILTQSRRSGYCTLSIKSEDKDKSLAKRWSEKDLEDLKKIVDEYHNRIDEIDYEYISKKMGKTKSSCIYRARSLLYCKNARSGRWSFKEDSSLIIAFDLYESHSWRKISEYVKTRDEFQCRHRWYYLKQKNVLSREYFSKGNDLDPIDKKFQDVIDDFEFFTDKKVLSSGSIDLSHKKHDSCLLGISSPNENTEFSESKSSLHKNKDNQQLSADIGAKNSVIVSDENDLLTRNKLAENIKKWSNRNPRVNLERRQWEFRETNQLLALVEIYRRKWTSIASNLNFTPRTTIGVYKRYEGMVSFWIEQFGSFDEEWNKELDGMLCFANSHLVSDWKAISAAIKNGKFSDFQCQYRWHILNHRCELDQYYRSKFENVDKDFKLLILSKLSVNNQADEETYRILGYNHAKKTQDLVELYQERRKKKNAGPRIVKKRDRSKRKNIHVVKTKNGYLTGKWSHEEDTKLLSAVNYPWEKDGKIFSWINVSEYVGTRNYQQCQYRYTNYLSYKIKNTNWSHEEDLSLVMWILSAEIEKSESKNHESESMGESGSDNPIKYRKWTLMSKKMGFYRSPLIIRARCSKLTRAMEYLKKEGVDFSLSEKFGKNGRVGISPESITQLNQHMKMLDSLAKPYFSNYRKSRSNKAIT</sequence>
<evidence type="ECO:0000259" key="6">
    <source>
        <dbReference type="PROSITE" id="PS51294"/>
    </source>
</evidence>
<feature type="domain" description="HTH myb-type" evidence="6">
    <location>
        <begin position="111"/>
        <end position="165"/>
    </location>
</feature>
<reference evidence="7 8" key="1">
    <citation type="submission" date="2017-01" db="EMBL/GenBank/DDBJ databases">
        <authorList>
            <person name="Mah S.A."/>
            <person name="Swanson W.J."/>
            <person name="Moy G.W."/>
            <person name="Vacquier V.D."/>
        </authorList>
    </citation>
    <scope>NUCLEOTIDE SEQUENCE [LARGE SCALE GENOMIC DNA]</scope>
    <source>
        <strain evidence="7 8">GSMNP</strain>
    </source>
</reference>
<evidence type="ECO:0000256" key="4">
    <source>
        <dbReference type="ARBA" id="ARBA00023242"/>
    </source>
</evidence>
<organism evidence="7 8">
    <name type="scientific">Smittium culicis</name>
    <dbReference type="NCBI Taxonomy" id="133412"/>
    <lineage>
        <taxon>Eukaryota</taxon>
        <taxon>Fungi</taxon>
        <taxon>Fungi incertae sedis</taxon>
        <taxon>Zoopagomycota</taxon>
        <taxon>Kickxellomycotina</taxon>
        <taxon>Harpellomycetes</taxon>
        <taxon>Harpellales</taxon>
        <taxon>Legeriomycetaceae</taxon>
        <taxon>Smittium</taxon>
    </lineage>
</organism>
<dbReference type="InterPro" id="IPR001005">
    <property type="entry name" value="SANT/Myb"/>
</dbReference>
<comment type="caution">
    <text evidence="7">The sequence shown here is derived from an EMBL/GenBank/DDBJ whole genome shotgun (WGS) entry which is preliminary data.</text>
</comment>
<keyword evidence="1" id="KW-0805">Transcription regulation</keyword>
<dbReference type="Pfam" id="PF00249">
    <property type="entry name" value="Myb_DNA-binding"/>
    <property type="match status" value="1"/>
</dbReference>
<dbReference type="OrthoDB" id="2143914at2759"/>
<dbReference type="PROSITE" id="PS51294">
    <property type="entry name" value="HTH_MYB"/>
    <property type="match status" value="1"/>
</dbReference>
<dbReference type="STRING" id="133412.A0A1R1YI17"/>
<evidence type="ECO:0000256" key="2">
    <source>
        <dbReference type="ARBA" id="ARBA00023125"/>
    </source>
</evidence>
<name>A0A1R1YI17_9FUNG</name>
<dbReference type="GO" id="GO:0042795">
    <property type="term" value="P:snRNA transcription by RNA polymerase II"/>
    <property type="evidence" value="ECO:0007669"/>
    <property type="project" value="TreeGrafter"/>
</dbReference>
<keyword evidence="2" id="KW-0238">DNA-binding</keyword>
<dbReference type="InterPro" id="IPR017930">
    <property type="entry name" value="Myb_dom"/>
</dbReference>
<dbReference type="PROSITE" id="PS50090">
    <property type="entry name" value="MYB_LIKE"/>
    <property type="match status" value="3"/>
</dbReference>
<dbReference type="GO" id="GO:0019185">
    <property type="term" value="C:snRNA-activating protein complex"/>
    <property type="evidence" value="ECO:0007669"/>
    <property type="project" value="TreeGrafter"/>
</dbReference>
<evidence type="ECO:0000313" key="8">
    <source>
        <dbReference type="Proteomes" id="UP000187283"/>
    </source>
</evidence>
<dbReference type="InterPro" id="IPR051575">
    <property type="entry name" value="Myb-like_DNA-bd"/>
</dbReference>
<dbReference type="InterPro" id="IPR009057">
    <property type="entry name" value="Homeodomain-like_sf"/>
</dbReference>
<dbReference type="GO" id="GO:0042796">
    <property type="term" value="P:snRNA transcription by RNA polymerase III"/>
    <property type="evidence" value="ECO:0007669"/>
    <property type="project" value="TreeGrafter"/>
</dbReference>
<dbReference type="Proteomes" id="UP000187283">
    <property type="component" value="Unassembled WGS sequence"/>
</dbReference>
<keyword evidence="4" id="KW-0539">Nucleus</keyword>
<evidence type="ECO:0000256" key="3">
    <source>
        <dbReference type="ARBA" id="ARBA00023163"/>
    </source>
</evidence>
<dbReference type="SMART" id="SM00717">
    <property type="entry name" value="SANT"/>
    <property type="match status" value="6"/>
</dbReference>
<proteinExistence type="predicted"/>
<feature type="domain" description="Myb-like" evidence="5">
    <location>
        <begin position="485"/>
        <end position="535"/>
    </location>
</feature>
<protein>
    <submittedName>
        <fullName evidence="7">Cyclin-D-binding Myb-like transcription factor 1</fullName>
    </submittedName>
</protein>
<evidence type="ECO:0000259" key="5">
    <source>
        <dbReference type="PROSITE" id="PS50090"/>
    </source>
</evidence>
<dbReference type="GO" id="GO:0001006">
    <property type="term" value="F:RNA polymerase III type 3 promoter sequence-specific DNA binding"/>
    <property type="evidence" value="ECO:0007669"/>
    <property type="project" value="TreeGrafter"/>
</dbReference>
<evidence type="ECO:0000313" key="7">
    <source>
        <dbReference type="EMBL" id="OMJ26562.1"/>
    </source>
</evidence>
<dbReference type="SUPFAM" id="SSF46689">
    <property type="entry name" value="Homeodomain-like"/>
    <property type="match status" value="3"/>
</dbReference>
<keyword evidence="8" id="KW-1185">Reference proteome</keyword>
<dbReference type="Gene3D" id="1.10.10.60">
    <property type="entry name" value="Homeodomain-like"/>
    <property type="match status" value="3"/>
</dbReference>
<dbReference type="AlphaFoldDB" id="A0A1R1YI17"/>
<dbReference type="PANTHER" id="PTHR46621:SF1">
    <property type="entry name" value="SNRNA-ACTIVATING PROTEIN COMPLEX SUBUNIT 4"/>
    <property type="match status" value="1"/>
</dbReference>
<evidence type="ECO:0000256" key="1">
    <source>
        <dbReference type="ARBA" id="ARBA00023015"/>
    </source>
</evidence>
<dbReference type="Pfam" id="PF13921">
    <property type="entry name" value="Myb_DNA-bind_6"/>
    <property type="match status" value="1"/>
</dbReference>
<dbReference type="CDD" id="cd00167">
    <property type="entry name" value="SANT"/>
    <property type="match status" value="2"/>
</dbReference>